<dbReference type="AlphaFoldDB" id="D2VU39"/>
<reference evidence="1 2" key="1">
    <citation type="journal article" date="2010" name="Cell">
        <title>The genome of Naegleria gruberi illuminates early eukaryotic versatility.</title>
        <authorList>
            <person name="Fritz-Laylin L.K."/>
            <person name="Prochnik S.E."/>
            <person name="Ginger M.L."/>
            <person name="Dacks J.B."/>
            <person name="Carpenter M.L."/>
            <person name="Field M.C."/>
            <person name="Kuo A."/>
            <person name="Paredez A."/>
            <person name="Chapman J."/>
            <person name="Pham J."/>
            <person name="Shu S."/>
            <person name="Neupane R."/>
            <person name="Cipriano M."/>
            <person name="Mancuso J."/>
            <person name="Tu H."/>
            <person name="Salamov A."/>
            <person name="Lindquist E."/>
            <person name="Shapiro H."/>
            <person name="Lucas S."/>
            <person name="Grigoriev I.V."/>
            <person name="Cande W.Z."/>
            <person name="Fulton C."/>
            <person name="Rokhsar D.S."/>
            <person name="Dawson S.C."/>
        </authorList>
    </citation>
    <scope>NUCLEOTIDE SEQUENCE [LARGE SCALE GENOMIC DNA]</scope>
    <source>
        <strain evidence="1 2">NEG-M</strain>
    </source>
</reference>
<evidence type="ECO:0000313" key="2">
    <source>
        <dbReference type="Proteomes" id="UP000006671"/>
    </source>
</evidence>
<name>D2VU39_NAEGR</name>
<protein>
    <submittedName>
        <fullName evidence="1">Predicted protein</fullName>
    </submittedName>
</protein>
<dbReference type="RefSeq" id="XP_002672305.1">
    <property type="nucleotide sequence ID" value="XM_002672259.1"/>
</dbReference>
<dbReference type="KEGG" id="ngr:NAEGRDRAFT_72526"/>
<keyword evidence="2" id="KW-1185">Reference proteome</keyword>
<gene>
    <name evidence="1" type="ORF">NAEGRDRAFT_72526</name>
</gene>
<sequence length="263" mass="30625">MRQLRVSISQPQQVVVHRPSYQTLPPKQSVINKKRDRNVLLMEYYSSAYIRPSKYLLLSREDVEETGDEDNISSHHQEETNLNESLLVYTNIEQESALNRRGLLHVGEDCLSIIAKYMRIDEMYTCIQTCKAWGRMLLPTFMLLSEETLEYEEHLLDLLTYGLKVDNNPLDFASEGVFSEHATWKPHLCYLEQQEVAPFEGNFEEEEVVEHKDLQICRINLPFGSPLCKGTITEQFELIQDEVNVDSYREVVNEHLGIPIEEQ</sequence>
<proteinExistence type="predicted"/>
<dbReference type="InParanoid" id="D2VU39"/>
<dbReference type="EMBL" id="GG738898">
    <property type="protein sequence ID" value="EFC39561.1"/>
    <property type="molecule type" value="Genomic_DNA"/>
</dbReference>
<dbReference type="VEuPathDB" id="AmoebaDB:NAEGRDRAFT_72526"/>
<dbReference type="GeneID" id="8855790"/>
<dbReference type="Proteomes" id="UP000006671">
    <property type="component" value="Unassembled WGS sequence"/>
</dbReference>
<organism evidence="2">
    <name type="scientific">Naegleria gruberi</name>
    <name type="common">Amoeba</name>
    <dbReference type="NCBI Taxonomy" id="5762"/>
    <lineage>
        <taxon>Eukaryota</taxon>
        <taxon>Discoba</taxon>
        <taxon>Heterolobosea</taxon>
        <taxon>Tetramitia</taxon>
        <taxon>Eutetramitia</taxon>
        <taxon>Vahlkampfiidae</taxon>
        <taxon>Naegleria</taxon>
    </lineage>
</organism>
<evidence type="ECO:0000313" key="1">
    <source>
        <dbReference type="EMBL" id="EFC39561.1"/>
    </source>
</evidence>
<accession>D2VU39</accession>